<dbReference type="EMBL" id="KQ414716">
    <property type="protein sequence ID" value="KOC62848.1"/>
    <property type="molecule type" value="Genomic_DNA"/>
</dbReference>
<evidence type="ECO:0000256" key="1">
    <source>
        <dbReference type="SAM" id="Phobius"/>
    </source>
</evidence>
<evidence type="ECO:0000313" key="3">
    <source>
        <dbReference type="Proteomes" id="UP000053825"/>
    </source>
</evidence>
<keyword evidence="1" id="KW-1133">Transmembrane helix</keyword>
<dbReference type="AlphaFoldDB" id="A0A0L7QW61"/>
<keyword evidence="1" id="KW-0812">Transmembrane</keyword>
<keyword evidence="1" id="KW-0472">Membrane</keyword>
<name>A0A0L7QW61_9HYME</name>
<accession>A0A0L7QW61</accession>
<organism evidence="2 3">
    <name type="scientific">Habropoda laboriosa</name>
    <dbReference type="NCBI Taxonomy" id="597456"/>
    <lineage>
        <taxon>Eukaryota</taxon>
        <taxon>Metazoa</taxon>
        <taxon>Ecdysozoa</taxon>
        <taxon>Arthropoda</taxon>
        <taxon>Hexapoda</taxon>
        <taxon>Insecta</taxon>
        <taxon>Pterygota</taxon>
        <taxon>Neoptera</taxon>
        <taxon>Endopterygota</taxon>
        <taxon>Hymenoptera</taxon>
        <taxon>Apocrita</taxon>
        <taxon>Aculeata</taxon>
        <taxon>Apoidea</taxon>
        <taxon>Anthophila</taxon>
        <taxon>Apidae</taxon>
        <taxon>Habropoda</taxon>
    </lineage>
</organism>
<evidence type="ECO:0000313" key="2">
    <source>
        <dbReference type="EMBL" id="KOC62848.1"/>
    </source>
</evidence>
<dbReference type="Proteomes" id="UP000053825">
    <property type="component" value="Unassembled WGS sequence"/>
</dbReference>
<sequence>MDNSTTQSVKEIFGTDFQQYCLDHKLLLKKDKCDAFIVPNVNALTETTLILDKLKFKVNTRLKKLQKKERNNRQSMIFLNCFNNYYYIYIKFRNVLYFLYYLVYLNLLKFNYLLM</sequence>
<feature type="transmembrane region" description="Helical" evidence="1">
    <location>
        <begin position="95"/>
        <end position="114"/>
    </location>
</feature>
<dbReference type="STRING" id="597456.A0A0L7QW61"/>
<gene>
    <name evidence="2" type="ORF">WH47_02551</name>
</gene>
<dbReference type="OrthoDB" id="289721at2759"/>
<proteinExistence type="predicted"/>
<protein>
    <submittedName>
        <fullName evidence="2">Uncharacterized protein</fullName>
    </submittedName>
</protein>
<reference evidence="2 3" key="1">
    <citation type="submission" date="2015-07" db="EMBL/GenBank/DDBJ databases">
        <title>The genome of Habropoda laboriosa.</title>
        <authorList>
            <person name="Pan H."/>
            <person name="Kapheim K."/>
        </authorList>
    </citation>
    <scope>NUCLEOTIDE SEQUENCE [LARGE SCALE GENOMIC DNA]</scope>
    <source>
        <strain evidence="2">0110345459</strain>
    </source>
</reference>
<keyword evidence="3" id="KW-1185">Reference proteome</keyword>